<dbReference type="Gene3D" id="2.40.30.170">
    <property type="match status" value="1"/>
</dbReference>
<keyword evidence="3" id="KW-0175">Coiled coil</keyword>
<dbReference type="AlphaFoldDB" id="A0A1T2L3V8"/>
<sequence length="446" mass="48963">MQEKHRKLLIIPAILFGLLVLFLLTKGRSEAPRTSESERATPVRIITVQPRDVTPRAVGYGTVRPARVWSAVSQVSGRVVELPDRVKAGKRIQADDLLLQIDEADYQLALSQAEANILSAEAQLKQLDAQEKNYRNSLAIEQRALSSSKKELQRKRKLAKQGTISASSLDTQERSHLNQLQSVQNLTNSLELIPADRTTKQASLAQQQAALAQAQLNLQRTRIVAPFNARLASVNIEHDQYVRQGEVLAELDDMGQAEIEVQLPIAQFAQLLPRINISELISQGVTPGPHLFNLQATVRIVDSGVEWPARFVRTSAGIDPQTRTVGAVVAVDKPYENALPPLRPPLLKGLYVEVEFRGPPRTAQLAIPGHALHGNQVYIVNSEQRLERRLVETGLTQPGSATINSGIAPGEQLIISDLIPAIDGMLLQPMQSTPRQAVDTGALQQP</sequence>
<dbReference type="Gene3D" id="2.40.420.20">
    <property type="match status" value="1"/>
</dbReference>
<dbReference type="Gene3D" id="2.40.50.100">
    <property type="match status" value="1"/>
</dbReference>
<proteinExistence type="inferred from homology"/>
<evidence type="ECO:0000313" key="7">
    <source>
        <dbReference type="Proteomes" id="UP000191110"/>
    </source>
</evidence>
<dbReference type="SUPFAM" id="SSF111369">
    <property type="entry name" value="HlyD-like secretion proteins"/>
    <property type="match status" value="1"/>
</dbReference>
<dbReference type="PANTHER" id="PTHR30469">
    <property type="entry name" value="MULTIDRUG RESISTANCE PROTEIN MDTA"/>
    <property type="match status" value="1"/>
</dbReference>
<evidence type="ECO:0000259" key="5">
    <source>
        <dbReference type="Pfam" id="PF25967"/>
    </source>
</evidence>
<evidence type="ECO:0000256" key="1">
    <source>
        <dbReference type="ARBA" id="ARBA00009477"/>
    </source>
</evidence>
<keyword evidence="2" id="KW-0813">Transport</keyword>
<dbReference type="PANTHER" id="PTHR30469:SF15">
    <property type="entry name" value="HLYD FAMILY OF SECRETION PROTEINS"/>
    <property type="match status" value="1"/>
</dbReference>
<evidence type="ECO:0000256" key="2">
    <source>
        <dbReference type="ARBA" id="ARBA00022448"/>
    </source>
</evidence>
<dbReference type="OrthoDB" id="5645220at2"/>
<feature type="coiled-coil region" evidence="3">
    <location>
        <begin position="103"/>
        <end position="144"/>
    </location>
</feature>
<dbReference type="GO" id="GO:1990281">
    <property type="term" value="C:efflux pump complex"/>
    <property type="evidence" value="ECO:0007669"/>
    <property type="project" value="TreeGrafter"/>
</dbReference>
<evidence type="ECO:0000259" key="4">
    <source>
        <dbReference type="Pfam" id="PF25917"/>
    </source>
</evidence>
<dbReference type="Gene3D" id="1.10.287.470">
    <property type="entry name" value="Helix hairpin bin"/>
    <property type="match status" value="1"/>
</dbReference>
<evidence type="ECO:0000313" key="6">
    <source>
        <dbReference type="EMBL" id="OOZ39764.1"/>
    </source>
</evidence>
<organism evidence="6 7">
    <name type="scientific">Solemya pervernicosa gill symbiont</name>
    <dbReference type="NCBI Taxonomy" id="642797"/>
    <lineage>
        <taxon>Bacteria</taxon>
        <taxon>Pseudomonadati</taxon>
        <taxon>Pseudomonadota</taxon>
        <taxon>Gammaproteobacteria</taxon>
        <taxon>sulfur-oxidizing symbionts</taxon>
    </lineage>
</organism>
<comment type="caution">
    <text evidence="6">The sequence shown here is derived from an EMBL/GenBank/DDBJ whole genome shotgun (WGS) entry which is preliminary data.</text>
</comment>
<evidence type="ECO:0000256" key="3">
    <source>
        <dbReference type="SAM" id="Coils"/>
    </source>
</evidence>
<dbReference type="InterPro" id="IPR058625">
    <property type="entry name" value="MdtA-like_BSH"/>
</dbReference>
<dbReference type="EMBL" id="MPRL01000042">
    <property type="protein sequence ID" value="OOZ39764.1"/>
    <property type="molecule type" value="Genomic_DNA"/>
</dbReference>
<dbReference type="Pfam" id="PF25917">
    <property type="entry name" value="BSH_RND"/>
    <property type="match status" value="1"/>
</dbReference>
<protein>
    <submittedName>
        <fullName evidence="6">Uncharacterized protein</fullName>
    </submittedName>
</protein>
<accession>A0A1T2L3V8</accession>
<comment type="similarity">
    <text evidence="1">Belongs to the membrane fusion protein (MFP) (TC 8.A.1) family.</text>
</comment>
<reference evidence="6 7" key="1">
    <citation type="submission" date="2016-11" db="EMBL/GenBank/DDBJ databases">
        <title>Mixed transmission modes and dynamic genome evolution in an obligate animal-bacterial symbiosis.</title>
        <authorList>
            <person name="Russell S.L."/>
            <person name="Corbett-Detig R.B."/>
            <person name="Cavanaugh C.M."/>
        </authorList>
    </citation>
    <scope>NUCLEOTIDE SEQUENCE [LARGE SCALE GENOMIC DNA]</scope>
    <source>
        <strain evidence="6">Sveles-Q1</strain>
    </source>
</reference>
<name>A0A1T2L3V8_9GAMM</name>
<dbReference type="GO" id="GO:0015562">
    <property type="term" value="F:efflux transmembrane transporter activity"/>
    <property type="evidence" value="ECO:0007669"/>
    <property type="project" value="TreeGrafter"/>
</dbReference>
<dbReference type="InterPro" id="IPR058627">
    <property type="entry name" value="MdtA-like_C"/>
</dbReference>
<feature type="domain" description="Multidrug resistance protein MdtA-like barrel-sandwich hybrid" evidence="4">
    <location>
        <begin position="72"/>
        <end position="245"/>
    </location>
</feature>
<gene>
    <name evidence="6" type="ORF">BOW53_10335</name>
</gene>
<dbReference type="RefSeq" id="WP_078484006.1">
    <property type="nucleotide sequence ID" value="NZ_MPRL01000042.1"/>
</dbReference>
<dbReference type="Pfam" id="PF25967">
    <property type="entry name" value="RND-MFP_C"/>
    <property type="match status" value="1"/>
</dbReference>
<feature type="domain" description="Multidrug resistance protein MdtA-like C-terminal permuted SH3" evidence="5">
    <location>
        <begin position="370"/>
        <end position="418"/>
    </location>
</feature>
<keyword evidence="7" id="KW-1185">Reference proteome</keyword>
<dbReference type="Proteomes" id="UP000191110">
    <property type="component" value="Unassembled WGS sequence"/>
</dbReference>